<gene>
    <name evidence="2" type="ORF">DCAR_0936213</name>
</gene>
<dbReference type="GO" id="GO:0003676">
    <property type="term" value="F:nucleic acid binding"/>
    <property type="evidence" value="ECO:0007669"/>
    <property type="project" value="InterPro"/>
</dbReference>
<dbReference type="InterPro" id="IPR036397">
    <property type="entry name" value="RNaseH_sf"/>
</dbReference>
<proteinExistence type="predicted"/>
<accession>A0AAF1BEP1</accession>
<dbReference type="KEGG" id="dcr:108201743"/>
<dbReference type="PANTHER" id="PTHR47074:SF48">
    <property type="entry name" value="POLYNUCLEOTIDYL TRANSFERASE, RIBONUCLEASE H-LIKE SUPERFAMILY PROTEIN"/>
    <property type="match status" value="1"/>
</dbReference>
<protein>
    <recommendedName>
        <fullName evidence="1">RNase H type-1 domain-containing protein</fullName>
    </recommendedName>
</protein>
<evidence type="ECO:0000313" key="2">
    <source>
        <dbReference type="EMBL" id="WOH16655.1"/>
    </source>
</evidence>
<name>A0AAF1BEP1_DAUCS</name>
<dbReference type="PANTHER" id="PTHR47074">
    <property type="entry name" value="BNAC02G40300D PROTEIN"/>
    <property type="match status" value="1"/>
</dbReference>
<keyword evidence="3" id="KW-1185">Reference proteome</keyword>
<feature type="domain" description="RNase H type-1" evidence="1">
    <location>
        <begin position="61"/>
        <end position="181"/>
    </location>
</feature>
<dbReference type="InterPro" id="IPR012337">
    <property type="entry name" value="RNaseH-like_sf"/>
</dbReference>
<dbReference type="InterPro" id="IPR044730">
    <property type="entry name" value="RNase_H-like_dom_plant"/>
</dbReference>
<reference evidence="2" key="2">
    <citation type="submission" date="2022-03" db="EMBL/GenBank/DDBJ databases">
        <title>Draft title - Genomic analysis of global carrot germplasm unveils the trajectory of domestication and the origin of high carotenoid orange carrot.</title>
        <authorList>
            <person name="Iorizzo M."/>
            <person name="Ellison S."/>
            <person name="Senalik D."/>
            <person name="Macko-Podgorni A."/>
            <person name="Grzebelus D."/>
            <person name="Bostan H."/>
            <person name="Rolling W."/>
            <person name="Curaba J."/>
            <person name="Simon P."/>
        </authorList>
    </citation>
    <scope>NUCLEOTIDE SEQUENCE</scope>
    <source>
        <tissue evidence="2">Leaf</tissue>
    </source>
</reference>
<dbReference type="Gene3D" id="3.30.420.10">
    <property type="entry name" value="Ribonuclease H-like superfamily/Ribonuclease H"/>
    <property type="match status" value="1"/>
</dbReference>
<dbReference type="Proteomes" id="UP000077755">
    <property type="component" value="Chromosome 9"/>
</dbReference>
<evidence type="ECO:0000259" key="1">
    <source>
        <dbReference type="Pfam" id="PF13456"/>
    </source>
</evidence>
<dbReference type="Pfam" id="PF13456">
    <property type="entry name" value="RVT_3"/>
    <property type="match status" value="1"/>
</dbReference>
<dbReference type="CDD" id="cd06222">
    <property type="entry name" value="RNase_H_like"/>
    <property type="match status" value="1"/>
</dbReference>
<dbReference type="InterPro" id="IPR052929">
    <property type="entry name" value="RNase_H-like_EbsB-rel"/>
</dbReference>
<dbReference type="InterPro" id="IPR002156">
    <property type="entry name" value="RNaseH_domain"/>
</dbReference>
<dbReference type="GO" id="GO:0004523">
    <property type="term" value="F:RNA-DNA hybrid ribonuclease activity"/>
    <property type="evidence" value="ECO:0007669"/>
    <property type="project" value="InterPro"/>
</dbReference>
<reference evidence="2" key="1">
    <citation type="journal article" date="2016" name="Nat. Genet.">
        <title>A high-quality carrot genome assembly provides new insights into carotenoid accumulation and asterid genome evolution.</title>
        <authorList>
            <person name="Iorizzo M."/>
            <person name="Ellison S."/>
            <person name="Senalik D."/>
            <person name="Zeng P."/>
            <person name="Satapoomin P."/>
            <person name="Huang J."/>
            <person name="Bowman M."/>
            <person name="Iovene M."/>
            <person name="Sanseverino W."/>
            <person name="Cavagnaro P."/>
            <person name="Yildiz M."/>
            <person name="Macko-Podgorni A."/>
            <person name="Moranska E."/>
            <person name="Grzebelus E."/>
            <person name="Grzebelus D."/>
            <person name="Ashrafi H."/>
            <person name="Zheng Z."/>
            <person name="Cheng S."/>
            <person name="Spooner D."/>
            <person name="Van Deynze A."/>
            <person name="Simon P."/>
        </authorList>
    </citation>
    <scope>NUCLEOTIDE SEQUENCE</scope>
    <source>
        <tissue evidence="2">Leaf</tissue>
    </source>
</reference>
<evidence type="ECO:0000313" key="3">
    <source>
        <dbReference type="Proteomes" id="UP000077755"/>
    </source>
</evidence>
<dbReference type="EMBL" id="CP093351">
    <property type="protein sequence ID" value="WOH16655.1"/>
    <property type="molecule type" value="Genomic_DNA"/>
</dbReference>
<sequence length="210" mass="23594">MKVWEHKVVTPSMAMQWSAKQISQWQKVQKYKLTTGDASRRSKQDVTNYWKAPEPGKLKINVDASVHAGTSSFALGMVLRDQNGGFCKAKCSRHEGEVTVFEAEAFGVVEALKWIMELGIMNVELESDSLLTVQAVNRGVINFLEVGNLINESRLMMIGRPDIDLVFVKKQANRVAHSLARVSCEVNCFIEFESPPPSVLENIMYDVFLI</sequence>
<organism evidence="2 3">
    <name type="scientific">Daucus carota subsp. sativus</name>
    <name type="common">Carrot</name>
    <dbReference type="NCBI Taxonomy" id="79200"/>
    <lineage>
        <taxon>Eukaryota</taxon>
        <taxon>Viridiplantae</taxon>
        <taxon>Streptophyta</taxon>
        <taxon>Embryophyta</taxon>
        <taxon>Tracheophyta</taxon>
        <taxon>Spermatophyta</taxon>
        <taxon>Magnoliopsida</taxon>
        <taxon>eudicotyledons</taxon>
        <taxon>Gunneridae</taxon>
        <taxon>Pentapetalae</taxon>
        <taxon>asterids</taxon>
        <taxon>campanulids</taxon>
        <taxon>Apiales</taxon>
        <taxon>Apiaceae</taxon>
        <taxon>Apioideae</taxon>
        <taxon>Scandiceae</taxon>
        <taxon>Daucinae</taxon>
        <taxon>Daucus</taxon>
        <taxon>Daucus sect. Daucus</taxon>
    </lineage>
</organism>
<dbReference type="SUPFAM" id="SSF53098">
    <property type="entry name" value="Ribonuclease H-like"/>
    <property type="match status" value="1"/>
</dbReference>
<dbReference type="AlphaFoldDB" id="A0AAF1BEP1"/>